<gene>
    <name evidence="2" type="ORF">TTHERM_000941599</name>
</gene>
<evidence type="ECO:0000256" key="1">
    <source>
        <dbReference type="SAM" id="Phobius"/>
    </source>
</evidence>
<dbReference type="RefSeq" id="XP_012656246.1">
    <property type="nucleotide sequence ID" value="XM_012800792.1"/>
</dbReference>
<accession>W7WWN6</accession>
<organism evidence="2 3">
    <name type="scientific">Tetrahymena thermophila (strain SB210)</name>
    <dbReference type="NCBI Taxonomy" id="312017"/>
    <lineage>
        <taxon>Eukaryota</taxon>
        <taxon>Sar</taxon>
        <taxon>Alveolata</taxon>
        <taxon>Ciliophora</taxon>
        <taxon>Intramacronucleata</taxon>
        <taxon>Oligohymenophorea</taxon>
        <taxon>Hymenostomatida</taxon>
        <taxon>Tetrahymenina</taxon>
        <taxon>Tetrahymenidae</taxon>
        <taxon>Tetrahymena</taxon>
    </lineage>
</organism>
<keyword evidence="1" id="KW-1133">Transmembrane helix</keyword>
<reference evidence="3" key="1">
    <citation type="journal article" date="2006" name="PLoS Biol.">
        <title>Macronuclear genome sequence of the ciliate Tetrahymena thermophila, a model eukaryote.</title>
        <authorList>
            <person name="Eisen J.A."/>
            <person name="Coyne R.S."/>
            <person name="Wu M."/>
            <person name="Wu D."/>
            <person name="Thiagarajan M."/>
            <person name="Wortman J.R."/>
            <person name="Badger J.H."/>
            <person name="Ren Q."/>
            <person name="Amedeo P."/>
            <person name="Jones K.M."/>
            <person name="Tallon L.J."/>
            <person name="Delcher A.L."/>
            <person name="Salzberg S.L."/>
            <person name="Silva J.C."/>
            <person name="Haas B.J."/>
            <person name="Majoros W.H."/>
            <person name="Farzad M."/>
            <person name="Carlton J.M."/>
            <person name="Smith R.K. Jr."/>
            <person name="Garg J."/>
            <person name="Pearlman R.E."/>
            <person name="Karrer K.M."/>
            <person name="Sun L."/>
            <person name="Manning G."/>
            <person name="Elde N.C."/>
            <person name="Turkewitz A.P."/>
            <person name="Asai D.J."/>
            <person name="Wilkes D.E."/>
            <person name="Wang Y."/>
            <person name="Cai H."/>
            <person name="Collins K."/>
            <person name="Stewart B.A."/>
            <person name="Lee S.R."/>
            <person name="Wilamowska K."/>
            <person name="Weinberg Z."/>
            <person name="Ruzzo W.L."/>
            <person name="Wloga D."/>
            <person name="Gaertig J."/>
            <person name="Frankel J."/>
            <person name="Tsao C.-C."/>
            <person name="Gorovsky M.A."/>
            <person name="Keeling P.J."/>
            <person name="Waller R.F."/>
            <person name="Patron N.J."/>
            <person name="Cherry J.M."/>
            <person name="Stover N.A."/>
            <person name="Krieger C.J."/>
            <person name="del Toro C."/>
            <person name="Ryder H.F."/>
            <person name="Williamson S.C."/>
            <person name="Barbeau R.A."/>
            <person name="Hamilton E.P."/>
            <person name="Orias E."/>
        </authorList>
    </citation>
    <scope>NUCLEOTIDE SEQUENCE [LARGE SCALE GENOMIC DNA]</scope>
    <source>
        <strain evidence="3">SB210</strain>
    </source>
</reference>
<dbReference type="AlphaFoldDB" id="W7WWN6"/>
<keyword evidence="3" id="KW-1185">Reference proteome</keyword>
<proteinExistence type="predicted"/>
<keyword evidence="1 2" id="KW-0812">Transmembrane</keyword>
<dbReference type="InParanoid" id="W7WWN6"/>
<dbReference type="KEGG" id="tet:TTHERM_000941599"/>
<evidence type="ECO:0000313" key="2">
    <source>
        <dbReference type="EMBL" id="EWS71225.1"/>
    </source>
</evidence>
<dbReference type="Proteomes" id="UP000009168">
    <property type="component" value="Unassembled WGS sequence"/>
</dbReference>
<dbReference type="GeneID" id="24441169"/>
<keyword evidence="1" id="KW-0472">Membrane</keyword>
<dbReference type="EMBL" id="GG662264">
    <property type="protein sequence ID" value="EWS71225.1"/>
    <property type="molecule type" value="Genomic_DNA"/>
</dbReference>
<feature type="transmembrane region" description="Helical" evidence="1">
    <location>
        <begin position="83"/>
        <end position="104"/>
    </location>
</feature>
<name>W7WWN6_TETTS</name>
<sequence>MIHKYTIYIRLTQNTEFYSYLQIKNFLVAIGDFYINKKLLNFQFPQIKIDQQQQVHLMLISNKIENKKLSQFKIIRQNLSMNFIYLLVYFIISVYFWKYLFIYFHKHIKTNLRNKSSDKKQERIRKTILKKR</sequence>
<protein>
    <submittedName>
        <fullName evidence="2">Transmembrane protein, putative</fullName>
    </submittedName>
</protein>
<evidence type="ECO:0000313" key="3">
    <source>
        <dbReference type="Proteomes" id="UP000009168"/>
    </source>
</evidence>